<protein>
    <recommendedName>
        <fullName evidence="4">Heat shock factor-binding protein 1-like</fullName>
    </recommendedName>
</protein>
<evidence type="ECO:0000256" key="1">
    <source>
        <dbReference type="ARBA" id="ARBA00006349"/>
    </source>
</evidence>
<dbReference type="PANTHER" id="PTHR19424">
    <property type="entry name" value="HEAT SHOCK FACTOR BINDING PROTEIN 1"/>
    <property type="match status" value="1"/>
</dbReference>
<comment type="similarity">
    <text evidence="1">Belongs to the HSBP1 family.</text>
</comment>
<dbReference type="Proteomes" id="UP000241769">
    <property type="component" value="Unassembled WGS sequence"/>
</dbReference>
<sequence>MADNNNNDGEPQDLGIFVQNLITQMQGQFEKMSETILDRIDNMGDRITVLEKSMNDLVAQANSIEEARNNQKKSNQ</sequence>
<comment type="caution">
    <text evidence="2">The sequence shown here is derived from an EMBL/GenBank/DDBJ whole genome shotgun (WGS) entry which is preliminary data.</text>
</comment>
<keyword evidence="3" id="KW-1185">Reference proteome</keyword>
<dbReference type="Gene3D" id="1.20.5.430">
    <property type="match status" value="1"/>
</dbReference>
<dbReference type="STRING" id="1890364.A0A2P6NI01"/>
<dbReference type="OrthoDB" id="4159489at2759"/>
<dbReference type="InParanoid" id="A0A2P6NI01"/>
<dbReference type="GO" id="GO:0005634">
    <property type="term" value="C:nucleus"/>
    <property type="evidence" value="ECO:0007669"/>
    <property type="project" value="TreeGrafter"/>
</dbReference>
<dbReference type="AlphaFoldDB" id="A0A2P6NI01"/>
<organism evidence="2 3">
    <name type="scientific">Planoprotostelium fungivorum</name>
    <dbReference type="NCBI Taxonomy" id="1890364"/>
    <lineage>
        <taxon>Eukaryota</taxon>
        <taxon>Amoebozoa</taxon>
        <taxon>Evosea</taxon>
        <taxon>Variosea</taxon>
        <taxon>Cavosteliida</taxon>
        <taxon>Cavosteliaceae</taxon>
        <taxon>Planoprotostelium</taxon>
    </lineage>
</organism>
<name>A0A2P6NI01_9EUKA</name>
<dbReference type="Pfam" id="PF06825">
    <property type="entry name" value="HSBP1"/>
    <property type="match status" value="1"/>
</dbReference>
<evidence type="ECO:0000313" key="2">
    <source>
        <dbReference type="EMBL" id="PRP83567.1"/>
    </source>
</evidence>
<dbReference type="PANTHER" id="PTHR19424:SF0">
    <property type="entry name" value="HEAT SHOCK FACTOR BINDING PROTEIN 1"/>
    <property type="match status" value="1"/>
</dbReference>
<accession>A0A2P6NI01</accession>
<gene>
    <name evidence="2" type="ORF">PROFUN_09116</name>
</gene>
<evidence type="ECO:0008006" key="4">
    <source>
        <dbReference type="Google" id="ProtNLM"/>
    </source>
</evidence>
<dbReference type="GO" id="GO:0005829">
    <property type="term" value="C:cytosol"/>
    <property type="evidence" value="ECO:0007669"/>
    <property type="project" value="TreeGrafter"/>
</dbReference>
<dbReference type="EMBL" id="MDYQ01000080">
    <property type="protein sequence ID" value="PRP83567.1"/>
    <property type="molecule type" value="Genomic_DNA"/>
</dbReference>
<dbReference type="GO" id="GO:0003714">
    <property type="term" value="F:transcription corepressor activity"/>
    <property type="evidence" value="ECO:0007669"/>
    <property type="project" value="InterPro"/>
</dbReference>
<evidence type="ECO:0000313" key="3">
    <source>
        <dbReference type="Proteomes" id="UP000241769"/>
    </source>
</evidence>
<reference evidence="2 3" key="1">
    <citation type="journal article" date="2018" name="Genome Biol. Evol.">
        <title>Multiple Roots of Fruiting Body Formation in Amoebozoa.</title>
        <authorList>
            <person name="Hillmann F."/>
            <person name="Forbes G."/>
            <person name="Novohradska S."/>
            <person name="Ferling I."/>
            <person name="Riege K."/>
            <person name="Groth M."/>
            <person name="Westermann M."/>
            <person name="Marz M."/>
            <person name="Spaller T."/>
            <person name="Winckler T."/>
            <person name="Schaap P."/>
            <person name="Glockner G."/>
        </authorList>
    </citation>
    <scope>NUCLEOTIDE SEQUENCE [LARGE SCALE GENOMIC DNA]</scope>
    <source>
        <strain evidence="2 3">Jena</strain>
    </source>
</reference>
<proteinExistence type="inferred from homology"/>
<dbReference type="InterPro" id="IPR009643">
    <property type="entry name" value="HS1-bd"/>
</dbReference>
<dbReference type="GO" id="GO:0070370">
    <property type="term" value="P:cellular heat acclimation"/>
    <property type="evidence" value="ECO:0007669"/>
    <property type="project" value="TreeGrafter"/>
</dbReference>